<feature type="domain" description="Reverse transcriptase" evidence="2">
    <location>
        <begin position="847"/>
        <end position="1026"/>
    </location>
</feature>
<dbReference type="PROSITE" id="PS50994">
    <property type="entry name" value="INTEGRASE"/>
    <property type="match status" value="1"/>
</dbReference>
<evidence type="ECO:0000259" key="2">
    <source>
        <dbReference type="PROSITE" id="PS50878"/>
    </source>
</evidence>
<evidence type="ECO:0000256" key="1">
    <source>
        <dbReference type="SAM" id="MobiDB-lite"/>
    </source>
</evidence>
<feature type="compositionally biased region" description="Pro residues" evidence="1">
    <location>
        <begin position="46"/>
        <end position="57"/>
    </location>
</feature>
<evidence type="ECO:0000259" key="3">
    <source>
        <dbReference type="PROSITE" id="PS50879"/>
    </source>
</evidence>
<reference evidence="6" key="1">
    <citation type="journal article" date="2017" name="Front. Plant Sci.">
        <title>Climate Clever Clovers: New Paradigm to Reduce the Environmental Footprint of Ruminants by Breeding Low Methanogenic Forages Utilizing Haplotype Variation.</title>
        <authorList>
            <person name="Kaur P."/>
            <person name="Appels R."/>
            <person name="Bayer P.E."/>
            <person name="Keeble-Gagnere G."/>
            <person name="Wang J."/>
            <person name="Hirakawa H."/>
            <person name="Shirasawa K."/>
            <person name="Vercoe P."/>
            <person name="Stefanova K."/>
            <person name="Durmic Z."/>
            <person name="Nichols P."/>
            <person name="Revell C."/>
            <person name="Isobe S.N."/>
            <person name="Edwards D."/>
            <person name="Erskine W."/>
        </authorList>
    </citation>
    <scope>NUCLEOTIDE SEQUENCE [LARGE SCALE GENOMIC DNA]</scope>
    <source>
        <strain evidence="6">cv. Daliak</strain>
    </source>
</reference>
<dbReference type="Pfam" id="PF13456">
    <property type="entry name" value="RVT_3"/>
    <property type="match status" value="1"/>
</dbReference>
<feature type="compositionally biased region" description="Basic and acidic residues" evidence="1">
    <location>
        <begin position="212"/>
        <end position="229"/>
    </location>
</feature>
<dbReference type="InterPro" id="IPR002156">
    <property type="entry name" value="RNaseH_domain"/>
</dbReference>
<feature type="compositionally biased region" description="Basic and acidic residues" evidence="1">
    <location>
        <begin position="107"/>
        <end position="117"/>
    </location>
</feature>
<dbReference type="InterPro" id="IPR043128">
    <property type="entry name" value="Rev_trsase/Diguanyl_cyclase"/>
</dbReference>
<gene>
    <name evidence="5" type="ORF">TSUD_80020</name>
</gene>
<dbReference type="SUPFAM" id="SSF53098">
    <property type="entry name" value="Ribonuclease H-like"/>
    <property type="match status" value="2"/>
</dbReference>
<name>A0A2Z6LM65_TRISU</name>
<dbReference type="Gene3D" id="3.30.70.270">
    <property type="match status" value="2"/>
</dbReference>
<dbReference type="PROSITE" id="PS50879">
    <property type="entry name" value="RNASE_H_1"/>
    <property type="match status" value="1"/>
</dbReference>
<feature type="domain" description="RNase H type-1" evidence="3">
    <location>
        <begin position="1198"/>
        <end position="1327"/>
    </location>
</feature>
<dbReference type="Gene3D" id="3.10.10.10">
    <property type="entry name" value="HIV Type 1 Reverse Transcriptase, subunit A, domain 1"/>
    <property type="match status" value="1"/>
</dbReference>
<dbReference type="GO" id="GO:0004523">
    <property type="term" value="F:RNA-DNA hybrid ribonuclease activity"/>
    <property type="evidence" value="ECO:0007669"/>
    <property type="project" value="InterPro"/>
</dbReference>
<feature type="region of interest" description="Disordered" evidence="1">
    <location>
        <begin position="288"/>
        <end position="338"/>
    </location>
</feature>
<keyword evidence="6" id="KW-1185">Reference proteome</keyword>
<dbReference type="InterPro" id="IPR012337">
    <property type="entry name" value="RNaseH-like_sf"/>
</dbReference>
<dbReference type="InterPro" id="IPR000477">
    <property type="entry name" value="RT_dom"/>
</dbReference>
<feature type="compositionally biased region" description="Basic and acidic residues" evidence="1">
    <location>
        <begin position="185"/>
        <end position="197"/>
    </location>
</feature>
<evidence type="ECO:0000313" key="5">
    <source>
        <dbReference type="EMBL" id="GAU18714.1"/>
    </source>
</evidence>
<feature type="compositionally biased region" description="Low complexity" evidence="1">
    <location>
        <begin position="141"/>
        <end position="158"/>
    </location>
</feature>
<accession>A0A2Z6LM65</accession>
<feature type="compositionally biased region" description="Basic and acidic residues" evidence="1">
    <location>
        <begin position="308"/>
        <end position="329"/>
    </location>
</feature>
<feature type="compositionally biased region" description="Basic and acidic residues" evidence="1">
    <location>
        <begin position="288"/>
        <end position="299"/>
    </location>
</feature>
<feature type="compositionally biased region" description="Polar residues" evidence="1">
    <location>
        <begin position="417"/>
        <end position="429"/>
    </location>
</feature>
<proteinExistence type="predicted"/>
<dbReference type="OrthoDB" id="2016337at2759"/>
<dbReference type="Gene3D" id="3.30.420.10">
    <property type="entry name" value="Ribonuclease H-like superfamily/Ribonuclease H"/>
    <property type="match status" value="2"/>
</dbReference>
<feature type="region of interest" description="Disordered" evidence="1">
    <location>
        <begin position="720"/>
        <end position="744"/>
    </location>
</feature>
<sequence length="1703" mass="192108">MAGANNEFVGENNHPNPPNHQNQFDGQEASVTPEGSAAHAQATPLDVPPPHQPPQPEDPLVVPQVPQGAPMEVVMAALVNTINRQGQILCEQVDNMRGQNELIREQNRRLRAVEESPRPAPRRNGERPLSPPRDIPRRQNRSPPQRNNHISPPRNMRSPPRRNNRSPPRNGEAAARGGNARHSPRRESPGSGDERHRGPLSRRIMDIPLPRGLEKPPTLDKYDGTTDPDEHVQSVETALDYRNLRGCISSKKDCAREQNSKKQFGILEVQTLDAFFELAQRYIKYEDKQKAPEVRRPKTFEVGGPSSQREERRGDEKKREGGKVQEAKPPKSQFTYHTPLNAPRDRILSEISNAEFKSAGIRFPKQLPAKPNVDKKKFFRFHKSYRHVTDDCVHLKDAIEILIQKGYARQYVDGQPRTANNNAPRQNQLAVDPASPEQHVEEENKVIGRVALAISRPEDFLPLQTDEEKGALDYLVAHLDGSWENFPGALVISGGGFNPITIGSIKRKFDELEKASPVEEIKITEVKESFVPLAFYREEVPGGSPNFQISLLVRAKMANFDVRRILVDQGSSCDIMYLGLFKVLQLTEENLVPYVGSDLQGFNGSTTKPWGYVDLIVTFGENKAMKSVKVKFLVVDCPSLYNCIIGRPTLAELFAVSSTIHLKLKYYTKDGQVATINGDIEAARRCFEAASKNLISVVTPKKKKAETKLPGVNSISTEDGVELDARTSKKERKQEKRAGKDDLLIKENYRPIPDGEFELVPLGEDPTKGVKIGADLPDLVKRQLKACLRENAELFAWSAAEMPGIDPEVACHQLTIDPRANAVVQRRRKQSPEKAEAARKAVKDLLEANFIAEAQYTTWLSNVVLVKKSNGKWRMCVDYTDLNRVCPKDAYPLPNIDKLVDNSSGFKLLSFMDAYSGYNQIKMAEIDKKKTAFMTETGNYYYNVMSFGLKNAGATYQRMMNKVFHDEIGDMLEVYMDDMIVKSEEEIDHTVHLKRVFDQARKFNMRFNPEKCTFGVKAGKFLGFYLTERGIEANPDKCRAFFDYSTPKSKKSIQTLNGMLTSMARFVAKSAQHALPLFKLLRKETTFEWTEECEGALQHLKRALSEPPVLTRPVEGEKLYLYLAVASEAISAVLIRETEQGQKPVYFVSRALQGPELRMLKWSLELAEFDISFESRKALKAQVLADFVAEMTTSTTSEKNKWTIFVDGSSNSQGSGAGIILENGDGVLIEVSLGLSLPTTNNQAEYEAFLAGLRLAKDMGTEEIKIFTDSQLVASQISGEYQTKEERLLEYLSLIKTKLAKFKETEVKHVPREHNARADVLSKLASTRRKKAGNQSLIQETLTKPSIEKTAESNTLPVDAKEATKIRKRACSYVLLDDKLYRRGFSISLLKCVEEARVEFILQEIHEGINGQHIGGRSLARKALRAGHGDMHLAPANELKTLISPWPFAWWGMDILEPLAKIGASHILRFFKRNVLARFGIPPVVVTDNGTQFTNKKFQEFLATISTTQHFTSVEHPQTNGKAEAANRVILRGLRRRMGASKGNWTEELHNVLWFYRITPHSTTGETPFRLTYGTEAVIPVEIGEPSSRIEYPPEEDINDELLREELDLVEELRTGASLREATLKQKIAARHDKRVIKREFEVGSLVMRRNQKDSREGKLAANWEGPYRVRTKTENGAYHLEYLYGKEIPRTWNAEKLKQYYT</sequence>
<protein>
    <submittedName>
        <fullName evidence="5">Uncharacterized protein</fullName>
    </submittedName>
</protein>
<dbReference type="EMBL" id="DF973189">
    <property type="protein sequence ID" value="GAU18714.1"/>
    <property type="molecule type" value="Genomic_DNA"/>
</dbReference>
<dbReference type="GO" id="GO:0015074">
    <property type="term" value="P:DNA integration"/>
    <property type="evidence" value="ECO:0007669"/>
    <property type="project" value="InterPro"/>
</dbReference>
<feature type="region of interest" description="Disordered" evidence="1">
    <location>
        <begin position="107"/>
        <end position="229"/>
    </location>
</feature>
<dbReference type="SUPFAM" id="SSF56672">
    <property type="entry name" value="DNA/RNA polymerases"/>
    <property type="match status" value="1"/>
</dbReference>
<feature type="region of interest" description="Disordered" evidence="1">
    <location>
        <begin position="414"/>
        <end position="439"/>
    </location>
</feature>
<dbReference type="InterPro" id="IPR043502">
    <property type="entry name" value="DNA/RNA_pol_sf"/>
</dbReference>
<dbReference type="Pfam" id="PF00078">
    <property type="entry name" value="RVT_1"/>
    <property type="match status" value="1"/>
</dbReference>
<evidence type="ECO:0000313" key="6">
    <source>
        <dbReference type="Proteomes" id="UP000242715"/>
    </source>
</evidence>
<dbReference type="Proteomes" id="UP000242715">
    <property type="component" value="Unassembled WGS sequence"/>
</dbReference>
<dbReference type="GO" id="GO:0003676">
    <property type="term" value="F:nucleic acid binding"/>
    <property type="evidence" value="ECO:0007669"/>
    <property type="project" value="InterPro"/>
</dbReference>
<feature type="compositionally biased region" description="Low complexity" evidence="1">
    <location>
        <begin position="165"/>
        <end position="181"/>
    </location>
</feature>
<dbReference type="CDD" id="cd09279">
    <property type="entry name" value="RNase_HI_like"/>
    <property type="match status" value="1"/>
</dbReference>
<dbReference type="InterPro" id="IPR041577">
    <property type="entry name" value="RT_RNaseH_2"/>
</dbReference>
<dbReference type="PANTHER" id="PTHR48475">
    <property type="entry name" value="RIBONUCLEASE H"/>
    <property type="match status" value="1"/>
</dbReference>
<dbReference type="PROSITE" id="PS50878">
    <property type="entry name" value="RT_POL"/>
    <property type="match status" value="1"/>
</dbReference>
<evidence type="ECO:0000259" key="4">
    <source>
        <dbReference type="PROSITE" id="PS50994"/>
    </source>
</evidence>
<organism evidence="5 6">
    <name type="scientific">Trifolium subterraneum</name>
    <name type="common">Subterranean clover</name>
    <dbReference type="NCBI Taxonomy" id="3900"/>
    <lineage>
        <taxon>Eukaryota</taxon>
        <taxon>Viridiplantae</taxon>
        <taxon>Streptophyta</taxon>
        <taxon>Embryophyta</taxon>
        <taxon>Tracheophyta</taxon>
        <taxon>Spermatophyta</taxon>
        <taxon>Magnoliopsida</taxon>
        <taxon>eudicotyledons</taxon>
        <taxon>Gunneridae</taxon>
        <taxon>Pentapetalae</taxon>
        <taxon>rosids</taxon>
        <taxon>fabids</taxon>
        <taxon>Fabales</taxon>
        <taxon>Fabaceae</taxon>
        <taxon>Papilionoideae</taxon>
        <taxon>50 kb inversion clade</taxon>
        <taxon>NPAAA clade</taxon>
        <taxon>Hologalegina</taxon>
        <taxon>IRL clade</taxon>
        <taxon>Trifolieae</taxon>
        <taxon>Trifolium</taxon>
    </lineage>
</organism>
<dbReference type="PANTHER" id="PTHR48475:SF2">
    <property type="entry name" value="RIBONUCLEASE H"/>
    <property type="match status" value="1"/>
</dbReference>
<dbReference type="CDD" id="cd01647">
    <property type="entry name" value="RT_LTR"/>
    <property type="match status" value="1"/>
</dbReference>
<dbReference type="Pfam" id="PF17919">
    <property type="entry name" value="RT_RNaseH_2"/>
    <property type="match status" value="1"/>
</dbReference>
<dbReference type="InterPro" id="IPR001584">
    <property type="entry name" value="Integrase_cat-core"/>
</dbReference>
<feature type="region of interest" description="Disordered" evidence="1">
    <location>
        <begin position="1"/>
        <end position="64"/>
    </location>
</feature>
<feature type="compositionally biased region" description="Basic and acidic residues" evidence="1">
    <location>
        <begin position="723"/>
        <end position="744"/>
    </location>
</feature>
<dbReference type="CDD" id="cd00303">
    <property type="entry name" value="retropepsin_like"/>
    <property type="match status" value="1"/>
</dbReference>
<dbReference type="InterPro" id="IPR036397">
    <property type="entry name" value="RNaseH_sf"/>
</dbReference>
<feature type="domain" description="Integrase catalytic" evidence="4">
    <location>
        <begin position="1467"/>
        <end position="1576"/>
    </location>
</feature>